<keyword evidence="2" id="KW-1185">Reference proteome</keyword>
<dbReference type="OrthoDB" id="274903at2759"/>
<accession>A0A088S2D1</accession>
<dbReference type="EMBL" id="CP009404">
    <property type="protein sequence ID" value="AIO02376.1"/>
    <property type="molecule type" value="Genomic_DNA"/>
</dbReference>
<dbReference type="VEuPathDB" id="TriTrypDB:LPMP_352390"/>
<dbReference type="AlphaFoldDB" id="A0A088S2D1"/>
<dbReference type="SUPFAM" id="SSF46911">
    <property type="entry name" value="Ribosomal protein S18"/>
    <property type="match status" value="1"/>
</dbReference>
<reference evidence="1 2" key="1">
    <citation type="journal article" date="2015" name="Sci. Rep.">
        <title>The genome of Leishmania panamensis: insights into genomics of the L. (Viannia) subgenus.</title>
        <authorList>
            <person name="Llanes A."/>
            <person name="Restrepo C.M."/>
            <person name="Vecchio G.D."/>
            <person name="Anguizola F.J."/>
            <person name="Lleonart R."/>
        </authorList>
    </citation>
    <scope>NUCLEOTIDE SEQUENCE [LARGE SCALE GENOMIC DNA]</scope>
    <source>
        <strain evidence="1 2">MHOM/PA/94/PSC-1</strain>
    </source>
</reference>
<dbReference type="eggNOG" id="ENOG502RX00">
    <property type="taxonomic scope" value="Eukaryota"/>
</dbReference>
<evidence type="ECO:0000313" key="1">
    <source>
        <dbReference type="EMBL" id="AIO02376.1"/>
    </source>
</evidence>
<dbReference type="RefSeq" id="XP_010703176.1">
    <property type="nucleotide sequence ID" value="XM_010704874.1"/>
</dbReference>
<dbReference type="Proteomes" id="UP000063063">
    <property type="component" value="Chromosome 35"/>
</dbReference>
<organism evidence="1 2">
    <name type="scientific">Leishmania panamensis</name>
    <dbReference type="NCBI Taxonomy" id="5679"/>
    <lineage>
        <taxon>Eukaryota</taxon>
        <taxon>Discoba</taxon>
        <taxon>Euglenozoa</taxon>
        <taxon>Kinetoplastea</taxon>
        <taxon>Metakinetoplastina</taxon>
        <taxon>Trypanosomatida</taxon>
        <taxon>Trypanosomatidae</taxon>
        <taxon>Leishmaniinae</taxon>
        <taxon>Leishmania</taxon>
        <taxon>Leishmania guyanensis species complex</taxon>
    </lineage>
</organism>
<sequence length="325" mass="37751">MNRIPVAVRNAPVYATAMSQFAVCRQPWSEYLSLLTKDDAKPFHTTPQEKPAYRGRKRGREGWLFGQQVQLHYHRFPDEQLFTNLTRWRMGDTVGDVAIQQFRNAQPFDIEDKDPQGFQRPAPDVYMKLNYKNPATISRFLTRTGHMYPQDIMPLNPEAVAKVRVAKAQAIRIGLYPRFGNPFWFRSQSFRPKAYQENYDPTTYSTKHTMEHFAYNWVQTDRIRQYFKGLEELHQSRRTTVSSGGGGVTSEHKQQTQLYTLDNMSIERHRNAPSYRADVERSIKNPTVPGLMSTKGMKKKFHNLYASTSTKRMGFTNPTLGIKKV</sequence>
<proteinExistence type="predicted"/>
<dbReference type="GeneID" id="22579268"/>
<dbReference type="VEuPathDB" id="TriTrypDB:LPAL13_350030300"/>
<name>A0A088S2D1_LEIPA</name>
<gene>
    <name evidence="1" type="ORF">LPMP_352390</name>
</gene>
<dbReference type="KEGG" id="lpan:LPMP_352390"/>
<dbReference type="InterPro" id="IPR036870">
    <property type="entry name" value="Ribosomal_bS18_sf"/>
</dbReference>
<evidence type="ECO:0000313" key="2">
    <source>
        <dbReference type="Proteomes" id="UP000063063"/>
    </source>
</evidence>
<protein>
    <submittedName>
        <fullName evidence="1">Kinteoplast poly(A) polymerase complex 1 subunit, putative</fullName>
    </submittedName>
</protein>